<name>A0A8H6VH14_9PEZI</name>
<evidence type="ECO:0000313" key="3">
    <source>
        <dbReference type="EMBL" id="KAF7187799.1"/>
    </source>
</evidence>
<feature type="chain" id="PRO_5034157299" description="GPI anchored protein" evidence="2">
    <location>
        <begin position="18"/>
        <end position="177"/>
    </location>
</feature>
<feature type="compositionally biased region" description="Low complexity" evidence="1">
    <location>
        <begin position="133"/>
        <end position="146"/>
    </location>
</feature>
<evidence type="ECO:0008006" key="5">
    <source>
        <dbReference type="Google" id="ProtNLM"/>
    </source>
</evidence>
<proteinExistence type="predicted"/>
<dbReference type="OrthoDB" id="3649890at2759"/>
<evidence type="ECO:0000256" key="2">
    <source>
        <dbReference type="SAM" id="SignalP"/>
    </source>
</evidence>
<keyword evidence="2" id="KW-0732">Signal</keyword>
<protein>
    <recommendedName>
        <fullName evidence="5">GPI anchored protein</fullName>
    </recommendedName>
</protein>
<organism evidence="3 4">
    <name type="scientific">Pseudocercospora fuligena</name>
    <dbReference type="NCBI Taxonomy" id="685502"/>
    <lineage>
        <taxon>Eukaryota</taxon>
        <taxon>Fungi</taxon>
        <taxon>Dikarya</taxon>
        <taxon>Ascomycota</taxon>
        <taxon>Pezizomycotina</taxon>
        <taxon>Dothideomycetes</taxon>
        <taxon>Dothideomycetidae</taxon>
        <taxon>Mycosphaerellales</taxon>
        <taxon>Mycosphaerellaceae</taxon>
        <taxon>Pseudocercospora</taxon>
    </lineage>
</organism>
<gene>
    <name evidence="3" type="ORF">HII31_10699</name>
</gene>
<accession>A0A8H6VH14</accession>
<evidence type="ECO:0000256" key="1">
    <source>
        <dbReference type="SAM" id="MobiDB-lite"/>
    </source>
</evidence>
<reference evidence="3" key="1">
    <citation type="submission" date="2020-04" db="EMBL/GenBank/DDBJ databases">
        <title>Draft genome resource of the tomato pathogen Pseudocercospora fuligena.</title>
        <authorList>
            <person name="Zaccaron A."/>
        </authorList>
    </citation>
    <scope>NUCLEOTIDE SEQUENCE</scope>
    <source>
        <strain evidence="3">PF001</strain>
    </source>
</reference>
<evidence type="ECO:0000313" key="4">
    <source>
        <dbReference type="Proteomes" id="UP000660729"/>
    </source>
</evidence>
<dbReference type="EMBL" id="JABCIY010000219">
    <property type="protein sequence ID" value="KAF7187799.1"/>
    <property type="molecule type" value="Genomic_DNA"/>
</dbReference>
<dbReference type="Proteomes" id="UP000660729">
    <property type="component" value="Unassembled WGS sequence"/>
</dbReference>
<feature type="signal peptide" evidence="2">
    <location>
        <begin position="1"/>
        <end position="17"/>
    </location>
</feature>
<dbReference type="AlphaFoldDB" id="A0A8H6VH14"/>
<comment type="caution">
    <text evidence="3">The sequence shown here is derived from an EMBL/GenBank/DDBJ whole genome shotgun (WGS) entry which is preliminary data.</text>
</comment>
<sequence length="177" mass="17577">MLQTLAFTLVLASLAKTQDTSVITSPINPETVSPILPSVTVNSSALTSTTATIDGEPTTIACVQESDLVFSIQTDTNLNNQPASTPVCGQSTSYALPGPITNSLGNLTITTSSATLSGGSVSETTITSMMTGTATTTETSGTSSSAAVETQSGNPAAKNAVGGVAGVLGLGLGMVFL</sequence>
<keyword evidence="4" id="KW-1185">Reference proteome</keyword>
<feature type="region of interest" description="Disordered" evidence="1">
    <location>
        <begin position="133"/>
        <end position="158"/>
    </location>
</feature>